<evidence type="ECO:0000256" key="2">
    <source>
        <dbReference type="ARBA" id="ARBA00022857"/>
    </source>
</evidence>
<dbReference type="Pfam" id="PF00171">
    <property type="entry name" value="Aldedh"/>
    <property type="match status" value="1"/>
</dbReference>
<keyword evidence="2" id="KW-0521">NADP</keyword>
<sequence length="458" mass="49168">MTNIFKTVDPSSGKVVAEFSSASNRQNVEAIDAAYRAYRDWQEESLGYRADLLHGVAEIYRERSQHLAELIALEMGKPVKQAAGEIAVSSEIFDYYAMHAQDFLKPQLLKVASGSAEVRTQATGVLLGIMPWNYPHYQVARFAAPNLVLGNTILLKHATNCPQSALAIQEVLEDAGIPQGVYTNIFATHTQVSDIIADPRIQGISFTGSERAGAIVAEQAGRNLKKVVLELGGSDPFIVLDSVKLKETAEAAVFGRLSNAGQACTSPKRLIVVEEVYDSFLAEVKRLVENAVVGSPFDGATDVGPISSDSARAALTSQLQDASDHGATVHIGGQAAGQGFYFSPALVTGITPACRLWHEEAFGPIVMIYKVKDEDEAIKLANDSPYGLGAAVYGADTQQTDRVADRLESGMVFVNSNTDSQAELPFGGVKRSGFGRELGPLGIQEFANRKMVKKISAS</sequence>
<dbReference type="PANTHER" id="PTHR43217">
    <property type="entry name" value="SUCCINATE SEMIALDEHYDE DEHYDROGENASE [NAD(P)+] SAD"/>
    <property type="match status" value="1"/>
</dbReference>
<dbReference type="InterPro" id="IPR047110">
    <property type="entry name" value="GABD/Sad-like"/>
</dbReference>
<keyword evidence="6" id="KW-1185">Reference proteome</keyword>
<comment type="similarity">
    <text evidence="1">Belongs to the aldehyde dehydrogenase family.</text>
</comment>
<name>A0ABN2U5S0_9MICC</name>
<dbReference type="SUPFAM" id="SSF53720">
    <property type="entry name" value="ALDH-like"/>
    <property type="match status" value="1"/>
</dbReference>
<evidence type="ECO:0000259" key="4">
    <source>
        <dbReference type="Pfam" id="PF00171"/>
    </source>
</evidence>
<dbReference type="InterPro" id="IPR044148">
    <property type="entry name" value="ALDH_GabD1-like"/>
</dbReference>
<accession>A0ABN2U5S0</accession>
<dbReference type="Gene3D" id="3.40.605.10">
    <property type="entry name" value="Aldehyde Dehydrogenase, Chain A, domain 1"/>
    <property type="match status" value="1"/>
</dbReference>
<evidence type="ECO:0000313" key="6">
    <source>
        <dbReference type="Proteomes" id="UP001501461"/>
    </source>
</evidence>
<dbReference type="EMBL" id="BAAAMN010000009">
    <property type="protein sequence ID" value="GAA2028690.1"/>
    <property type="molecule type" value="Genomic_DNA"/>
</dbReference>
<feature type="domain" description="Aldehyde dehydrogenase" evidence="4">
    <location>
        <begin position="5"/>
        <end position="452"/>
    </location>
</feature>
<keyword evidence="3" id="KW-0560">Oxidoreductase</keyword>
<evidence type="ECO:0000256" key="1">
    <source>
        <dbReference type="ARBA" id="ARBA00009986"/>
    </source>
</evidence>
<dbReference type="InterPro" id="IPR016163">
    <property type="entry name" value="Ald_DH_C"/>
</dbReference>
<reference evidence="5 6" key="1">
    <citation type="journal article" date="2019" name="Int. J. Syst. Evol. Microbiol.">
        <title>The Global Catalogue of Microorganisms (GCM) 10K type strain sequencing project: providing services to taxonomists for standard genome sequencing and annotation.</title>
        <authorList>
            <consortium name="The Broad Institute Genomics Platform"/>
            <consortium name="The Broad Institute Genome Sequencing Center for Infectious Disease"/>
            <person name="Wu L."/>
            <person name="Ma J."/>
        </authorList>
    </citation>
    <scope>NUCLEOTIDE SEQUENCE [LARGE SCALE GENOMIC DNA]</scope>
    <source>
        <strain evidence="5 6">JCM 13595</strain>
    </source>
</reference>
<gene>
    <name evidence="5" type="ORF">GCM10009720_05560</name>
</gene>
<dbReference type="InterPro" id="IPR015590">
    <property type="entry name" value="Aldehyde_DH_dom"/>
</dbReference>
<dbReference type="RefSeq" id="WP_343956066.1">
    <property type="nucleotide sequence ID" value="NZ_BAAAMN010000009.1"/>
</dbReference>
<protein>
    <submittedName>
        <fullName evidence="5">NAD-dependent succinate-semialdehyde dehydrogenase</fullName>
    </submittedName>
</protein>
<dbReference type="Gene3D" id="3.40.309.10">
    <property type="entry name" value="Aldehyde Dehydrogenase, Chain A, domain 2"/>
    <property type="match status" value="1"/>
</dbReference>
<organism evidence="5 6">
    <name type="scientific">Yaniella flava</name>
    <dbReference type="NCBI Taxonomy" id="287930"/>
    <lineage>
        <taxon>Bacteria</taxon>
        <taxon>Bacillati</taxon>
        <taxon>Actinomycetota</taxon>
        <taxon>Actinomycetes</taxon>
        <taxon>Micrococcales</taxon>
        <taxon>Micrococcaceae</taxon>
        <taxon>Yaniella</taxon>
    </lineage>
</organism>
<dbReference type="InterPro" id="IPR016162">
    <property type="entry name" value="Ald_DH_N"/>
</dbReference>
<dbReference type="InterPro" id="IPR016161">
    <property type="entry name" value="Ald_DH/histidinol_DH"/>
</dbReference>
<dbReference type="PANTHER" id="PTHR43217:SF2">
    <property type="entry name" value="SUCCINATE-SEMIALDEHYDE DEHYDROGENASE [NADP(+)]"/>
    <property type="match status" value="1"/>
</dbReference>
<dbReference type="CDD" id="cd07100">
    <property type="entry name" value="ALDH_SSADH1_GabD1"/>
    <property type="match status" value="1"/>
</dbReference>
<dbReference type="Proteomes" id="UP001501461">
    <property type="component" value="Unassembled WGS sequence"/>
</dbReference>
<evidence type="ECO:0000256" key="3">
    <source>
        <dbReference type="ARBA" id="ARBA00023002"/>
    </source>
</evidence>
<comment type="caution">
    <text evidence="5">The sequence shown here is derived from an EMBL/GenBank/DDBJ whole genome shotgun (WGS) entry which is preliminary data.</text>
</comment>
<evidence type="ECO:0000313" key="5">
    <source>
        <dbReference type="EMBL" id="GAA2028690.1"/>
    </source>
</evidence>
<proteinExistence type="inferred from homology"/>